<evidence type="ECO:0000313" key="1">
    <source>
        <dbReference type="EMBL" id="EKU12205.1"/>
    </source>
</evidence>
<dbReference type="STRING" id="1244083.CSUNSWCD_145"/>
<dbReference type="EMBL" id="AMZQ01000001">
    <property type="protein sequence ID" value="EKU12205.1"/>
    <property type="molecule type" value="Genomic_DNA"/>
</dbReference>
<gene>
    <name evidence="1" type="ORF">CSUNSWCD_145</name>
</gene>
<sequence>MDEMDEKILKFIRKMHLLSLAVLDDGRPYCASCFYAFDEENLAFIVAGGEQSAHVRAFLAEPGVAGTVALDTKVVGKIEGVQFRALAAPATAQQSKIYFTRFPYALAMNPSLYALSLGWVKFTHNALGFGKKLIWQREQIE</sequence>
<name>M5ILU3_9BACT</name>
<dbReference type="InterPro" id="IPR012349">
    <property type="entry name" value="Split_barrel_FMN-bd"/>
</dbReference>
<reference evidence="1 2" key="1">
    <citation type="journal article" date="2013" name="Genome Announc.">
        <title>Genome Sequence of Campylobacter showae UNSWCD, Isolated from a Patient with Crohn's Disease.</title>
        <authorList>
            <person name="Tay A.P."/>
            <person name="Kaakoush N.O."/>
            <person name="Deshpande N.P."/>
            <person name="Chen Z."/>
            <person name="Mitchell H."/>
            <person name="Wilkins M.R."/>
        </authorList>
    </citation>
    <scope>NUCLEOTIDE SEQUENCE [LARGE SCALE GENOMIC DNA]</scope>
    <source>
        <strain evidence="1 2">CSUNSWCD</strain>
    </source>
</reference>
<dbReference type="AlphaFoldDB" id="M5ILU3"/>
<dbReference type="InterPro" id="IPR011194">
    <property type="entry name" value="UPF0306"/>
</dbReference>
<evidence type="ECO:0008006" key="3">
    <source>
        <dbReference type="Google" id="ProtNLM"/>
    </source>
</evidence>
<dbReference type="Proteomes" id="UP000011939">
    <property type="component" value="Unassembled WGS sequence"/>
</dbReference>
<proteinExistence type="predicted"/>
<protein>
    <recommendedName>
        <fullName evidence="3">Pyridoxamine 5'-phosphate oxidase putative domain-containing protein</fullName>
    </recommendedName>
</protein>
<dbReference type="PIRSF" id="PIRSF009554">
    <property type="entry name" value="UCP009554"/>
    <property type="match status" value="1"/>
</dbReference>
<dbReference type="PATRIC" id="fig|1244083.3.peg.148"/>
<dbReference type="SUPFAM" id="SSF50475">
    <property type="entry name" value="FMN-binding split barrel"/>
    <property type="match status" value="1"/>
</dbReference>
<dbReference type="eggNOG" id="COG3787">
    <property type="taxonomic scope" value="Bacteria"/>
</dbReference>
<dbReference type="Gene3D" id="2.30.110.10">
    <property type="entry name" value="Electron Transport, Fmn-binding Protein, Chain A"/>
    <property type="match status" value="1"/>
</dbReference>
<accession>M5ILU3</accession>
<organism evidence="1 2">
    <name type="scientific">Campylobacter showae CSUNSWCD</name>
    <dbReference type="NCBI Taxonomy" id="1244083"/>
    <lineage>
        <taxon>Bacteria</taxon>
        <taxon>Pseudomonadati</taxon>
        <taxon>Campylobacterota</taxon>
        <taxon>Epsilonproteobacteria</taxon>
        <taxon>Campylobacterales</taxon>
        <taxon>Campylobacteraceae</taxon>
        <taxon>Campylobacter</taxon>
    </lineage>
</organism>
<comment type="caution">
    <text evidence="1">The sequence shown here is derived from an EMBL/GenBank/DDBJ whole genome shotgun (WGS) entry which is preliminary data.</text>
</comment>
<evidence type="ECO:0000313" key="2">
    <source>
        <dbReference type="Proteomes" id="UP000011939"/>
    </source>
</evidence>